<dbReference type="Proteomes" id="UP001157733">
    <property type="component" value="Chromosome"/>
</dbReference>
<sequence>MINDPKNCLYVSDLDGTLLDPHSEFSAESVERLNRLIDDGLMFTIATARSYESTHPILRDVNLELPVILFNGVYLTDFHSGRNLELCDFIPHPVVHAMIEMVDHLHDDPFVYAYGEQNRLYYRNATNHGSSEYLKSLEGDGRLHRVEEYTFLENEAIAGFLLIDTPEALQPVHDTLKRQFPRDLNLYFAEDIAHPGYYWLQAFHKEANKGSMLERLAEHLDLPMQRVAVFGDYLNDLEMFKIAGKSIAMANALAEVKQAAHEVIGSNAEGAVLNYLESVWYGSSKKVS</sequence>
<dbReference type="Gene3D" id="3.40.50.1000">
    <property type="entry name" value="HAD superfamily/HAD-like"/>
    <property type="match status" value="1"/>
</dbReference>
<dbReference type="Pfam" id="PF08282">
    <property type="entry name" value="Hydrolase_3"/>
    <property type="match status" value="1"/>
</dbReference>
<dbReference type="SFLD" id="SFLDG01140">
    <property type="entry name" value="C2.B:_Phosphomannomutase_and_P"/>
    <property type="match status" value="1"/>
</dbReference>
<gene>
    <name evidence="1" type="ORF">NSPWAT_0828</name>
</gene>
<dbReference type="GO" id="GO:0016787">
    <property type="term" value="F:hydrolase activity"/>
    <property type="evidence" value="ECO:0007669"/>
    <property type="project" value="UniProtKB-KW"/>
</dbReference>
<evidence type="ECO:0000313" key="2">
    <source>
        <dbReference type="Proteomes" id="UP001157733"/>
    </source>
</evidence>
<dbReference type="PANTHER" id="PTHR10000">
    <property type="entry name" value="PHOSPHOSERINE PHOSPHATASE"/>
    <property type="match status" value="1"/>
</dbReference>
<proteinExistence type="predicted"/>
<dbReference type="PANTHER" id="PTHR10000:SF8">
    <property type="entry name" value="HAD SUPERFAMILY HYDROLASE-LIKE, TYPE 3"/>
    <property type="match status" value="1"/>
</dbReference>
<evidence type="ECO:0000313" key="1">
    <source>
        <dbReference type="EMBL" id="CAI2717687.1"/>
    </source>
</evidence>
<keyword evidence="2" id="KW-1185">Reference proteome</keyword>
<dbReference type="EMBL" id="OX336137">
    <property type="protein sequence ID" value="CAI2717687.1"/>
    <property type="molecule type" value="Genomic_DNA"/>
</dbReference>
<dbReference type="Gene3D" id="3.30.1240.10">
    <property type="match status" value="1"/>
</dbReference>
<dbReference type="SFLD" id="SFLDS00003">
    <property type="entry name" value="Haloacid_Dehalogenase"/>
    <property type="match status" value="1"/>
</dbReference>
<protein>
    <submittedName>
        <fullName evidence="1">Predicted hydrolase</fullName>
    </submittedName>
</protein>
<accession>A0ABM9HBS8</accession>
<dbReference type="RefSeq" id="WP_282010607.1">
    <property type="nucleotide sequence ID" value="NZ_OX336137.1"/>
</dbReference>
<dbReference type="NCBIfam" id="TIGR00099">
    <property type="entry name" value="Cof-subfamily"/>
    <property type="match status" value="1"/>
</dbReference>
<dbReference type="InterPro" id="IPR000150">
    <property type="entry name" value="Cof"/>
</dbReference>
<dbReference type="InterPro" id="IPR036412">
    <property type="entry name" value="HAD-like_sf"/>
</dbReference>
<keyword evidence="1" id="KW-0378">Hydrolase</keyword>
<dbReference type="SUPFAM" id="SSF56784">
    <property type="entry name" value="HAD-like"/>
    <property type="match status" value="1"/>
</dbReference>
<reference evidence="1 2" key="1">
    <citation type="submission" date="2022-09" db="EMBL/GenBank/DDBJ databases">
        <authorList>
            <person name="Kop L."/>
        </authorList>
    </citation>
    <scope>NUCLEOTIDE SEQUENCE [LARGE SCALE GENOMIC DNA]</scope>
    <source>
        <strain evidence="1 2">347</strain>
    </source>
</reference>
<dbReference type="InterPro" id="IPR023214">
    <property type="entry name" value="HAD_sf"/>
</dbReference>
<organism evidence="1 2">
    <name type="scientific">Nitrospina watsonii</name>
    <dbReference type="NCBI Taxonomy" id="1323948"/>
    <lineage>
        <taxon>Bacteria</taxon>
        <taxon>Pseudomonadati</taxon>
        <taxon>Nitrospinota/Tectimicrobiota group</taxon>
        <taxon>Nitrospinota</taxon>
        <taxon>Nitrospinia</taxon>
        <taxon>Nitrospinales</taxon>
        <taxon>Nitrospinaceae</taxon>
        <taxon>Nitrospina</taxon>
    </lineage>
</organism>
<name>A0ABM9HBS8_9BACT</name>